<keyword evidence="2" id="KW-1185">Reference proteome</keyword>
<reference evidence="1 2" key="1">
    <citation type="journal article" date="2020" name="Int. J. Syst. Evol. Microbiol.">
        <title>Reclassification of Streptomyces castelarensis and Streptomyces sporoclivatus as later heterotypic synonyms of Streptomyces antimycoticus.</title>
        <authorList>
            <person name="Komaki H."/>
            <person name="Tamura T."/>
        </authorList>
    </citation>
    <scope>NUCLEOTIDE SEQUENCE [LARGE SCALE GENOMIC DNA]</scope>
    <source>
        <strain evidence="1 2">NBRC 13459</strain>
    </source>
</reference>
<dbReference type="EMBL" id="BJHW01000001">
    <property type="protein sequence ID" value="GDY49444.1"/>
    <property type="molecule type" value="Genomic_DNA"/>
</dbReference>
<proteinExistence type="predicted"/>
<comment type="caution">
    <text evidence="1">The sequence shown here is derived from an EMBL/GenBank/DDBJ whole genome shotgun (WGS) entry which is preliminary data.</text>
</comment>
<evidence type="ECO:0000313" key="2">
    <source>
        <dbReference type="Proteomes" id="UP000301309"/>
    </source>
</evidence>
<gene>
    <name evidence="1" type="ORF">SVIO_000670</name>
</gene>
<sequence>MTRTPTPTTAIPAARQRHVRNTAPYENWRPPLVGVSILAPVETSHILVAELRGDLLVPSGPVHNGQPPEQAAQKVLRGVPSGVPVLRRVAVDWVQMRRRQICTYVLATKRLTHDDAARYTYCDGRADLWMLPIAQAISALPGLARARVLAGLKALADEEMAYLEAGIVSRTESARLTCSRLLRGQ</sequence>
<name>A0A4D4KMM8_STRVO</name>
<dbReference type="AlphaFoldDB" id="A0A4D4KMM8"/>
<dbReference type="Proteomes" id="UP000301309">
    <property type="component" value="Unassembled WGS sequence"/>
</dbReference>
<organism evidence="1 2">
    <name type="scientific">Streptomyces violaceusniger</name>
    <dbReference type="NCBI Taxonomy" id="68280"/>
    <lineage>
        <taxon>Bacteria</taxon>
        <taxon>Bacillati</taxon>
        <taxon>Actinomycetota</taxon>
        <taxon>Actinomycetes</taxon>
        <taxon>Kitasatosporales</taxon>
        <taxon>Streptomycetaceae</taxon>
        <taxon>Streptomyces</taxon>
        <taxon>Streptomyces violaceusniger group</taxon>
    </lineage>
</organism>
<accession>A0A4D4KMM8</accession>
<evidence type="ECO:0000313" key="1">
    <source>
        <dbReference type="EMBL" id="GDY49444.1"/>
    </source>
</evidence>
<evidence type="ECO:0008006" key="3">
    <source>
        <dbReference type="Google" id="ProtNLM"/>
    </source>
</evidence>
<protein>
    <recommendedName>
        <fullName evidence="3">NUDIX hydrolase</fullName>
    </recommendedName>
</protein>